<dbReference type="PANTHER" id="PTHR12215:SF10">
    <property type="entry name" value="L-AMINOADIPATE-SEMIALDEHYDE DEHYDROGENASE-PHOSPHOPANTETHEINYL TRANSFERASE"/>
    <property type="match status" value="1"/>
</dbReference>
<dbReference type="GO" id="GO:0008897">
    <property type="term" value="F:holo-[acyl-carrier-protein] synthase activity"/>
    <property type="evidence" value="ECO:0007669"/>
    <property type="project" value="UniProtKB-EC"/>
</dbReference>
<evidence type="ECO:0000313" key="4">
    <source>
        <dbReference type="EMBL" id="AGU68172.1"/>
    </source>
</evidence>
<feature type="domain" description="4'-phosphopantetheinyl transferase" evidence="3">
    <location>
        <begin position="133"/>
        <end position="212"/>
    </location>
</feature>
<reference evidence="4" key="1">
    <citation type="journal article" date="2013" name="PLoS ONE">
        <title>Biosynthesis of vitamins and cofactors in bacterium-harbouring trypanosomatids depends on the symbiotic association as revealed by genomic analyses.</title>
        <authorList>
            <person name="Klein C.C."/>
            <person name="Alves J.M."/>
            <person name="Serrano M.G."/>
            <person name="Buck G.A."/>
            <person name="Vasconcelos A.T."/>
            <person name="Sagot M.F."/>
            <person name="Teixeira M.M."/>
            <person name="Camargo E.P."/>
            <person name="Motta M.C."/>
        </authorList>
    </citation>
    <scope>NUCLEOTIDE SEQUENCE</scope>
    <source>
        <strain evidence="4">TCC037E</strain>
    </source>
</reference>
<dbReference type="GO" id="GO:0000287">
    <property type="term" value="F:magnesium ion binding"/>
    <property type="evidence" value="ECO:0007669"/>
    <property type="project" value="InterPro"/>
</dbReference>
<dbReference type="GO" id="GO:0019878">
    <property type="term" value="P:lysine biosynthetic process via aminoadipic acid"/>
    <property type="evidence" value="ECO:0007669"/>
    <property type="project" value="TreeGrafter"/>
</dbReference>
<dbReference type="AlphaFoldDB" id="T1YTE0"/>
<dbReference type="Gene3D" id="3.90.470.20">
    <property type="entry name" value="4'-phosphopantetheinyl transferase domain"/>
    <property type="match status" value="2"/>
</dbReference>
<dbReference type="SUPFAM" id="SSF56214">
    <property type="entry name" value="4'-phosphopantetheinyl transferase"/>
    <property type="match status" value="2"/>
</dbReference>
<dbReference type="Pfam" id="PF01648">
    <property type="entry name" value="ACPS"/>
    <property type="match status" value="1"/>
</dbReference>
<accession>T1YTE0</accession>
<proteinExistence type="predicted"/>
<dbReference type="InterPro" id="IPR008278">
    <property type="entry name" value="4-PPantetheinyl_Trfase_dom"/>
</dbReference>
<dbReference type="InterPro" id="IPR050559">
    <property type="entry name" value="P-Pant_transferase_sf"/>
</dbReference>
<dbReference type="PANTHER" id="PTHR12215">
    <property type="entry name" value="PHOSPHOPANTETHEINE TRANSFERASE"/>
    <property type="match status" value="1"/>
</dbReference>
<protein>
    <recommendedName>
        <fullName evidence="1">holo-[acyl-carrier-protein] synthase</fullName>
        <ecNumber evidence="1">2.7.8.7</ecNumber>
    </recommendedName>
</protein>
<sequence>MFTFQVTTMKVIFVNAAQWQPSREEFLAALHQLHSKDSVRCATEEGQRELSNCPLPQHTKAVKSRLLARHLLVQQLLNPGDSSSPLPMRKKSQVLLPTTLYGKPLTMDAKPGDFSVSHEPNWVCCAYTASGTIGVDITPIRSEDCKLLGNILSQREADALRYRAVSLQPPCFALYWSLKECVLKALGLGLSTSLQMHDITLEFDVDAETLARMRLSAGSRIDSFTQPLKVTIRGSHNAGWAFSYALIEDDPLHLICVVKQGEDGGNKVEWRFQSCESVLRC</sequence>
<name>T1YTE0_9TRYP</name>
<dbReference type="EC" id="2.7.8.7" evidence="1"/>
<organism evidence="4">
    <name type="scientific">Crithidia acanthocephali</name>
    <dbReference type="NCBI Taxonomy" id="59798"/>
    <lineage>
        <taxon>Eukaryota</taxon>
        <taxon>Discoba</taxon>
        <taxon>Euglenozoa</taxon>
        <taxon>Kinetoplastea</taxon>
        <taxon>Metakinetoplastina</taxon>
        <taxon>Trypanosomatida</taxon>
        <taxon>Trypanosomatidae</taxon>
        <taxon>Leishmaniinae</taxon>
        <taxon>Crithidia</taxon>
    </lineage>
</organism>
<evidence type="ECO:0000259" key="3">
    <source>
        <dbReference type="Pfam" id="PF01648"/>
    </source>
</evidence>
<evidence type="ECO:0000256" key="2">
    <source>
        <dbReference type="ARBA" id="ARBA00022679"/>
    </source>
</evidence>
<dbReference type="InterPro" id="IPR037143">
    <property type="entry name" value="4-PPantetheinyl_Trfase_dom_sf"/>
</dbReference>
<dbReference type="GO" id="GO:0005829">
    <property type="term" value="C:cytosol"/>
    <property type="evidence" value="ECO:0007669"/>
    <property type="project" value="TreeGrafter"/>
</dbReference>
<dbReference type="EMBL" id="KF160203">
    <property type="protein sequence ID" value="AGU68172.1"/>
    <property type="molecule type" value="Genomic_DNA"/>
</dbReference>
<evidence type="ECO:0000256" key="1">
    <source>
        <dbReference type="ARBA" id="ARBA00013172"/>
    </source>
</evidence>
<keyword evidence="2 4" id="KW-0808">Transferase</keyword>